<dbReference type="Proteomes" id="UP000738402">
    <property type="component" value="Unassembled WGS sequence"/>
</dbReference>
<feature type="region of interest" description="Disordered" evidence="1">
    <location>
        <begin position="72"/>
        <end position="128"/>
    </location>
</feature>
<sequence>MSWRVIGYMRMTVMITTTPTTVSSLSTSRIPKMDTTTLTRLIIRIPISMGTVPLLIESRIWPPITEFVTVHPPTPEQHAKQPNNHGVLVAQFEEQRAEEEGGHGGESSTARVPQPGNRQEHPFGRGALVGQAALDTSGLYAERVDFARD</sequence>
<gene>
    <name evidence="2" type="ORF">KL933_000173</name>
    <name evidence="3" type="ORF">KL946_000171</name>
</gene>
<name>A0AAN6D940_9ASCO</name>
<comment type="caution">
    <text evidence="2">The sequence shown here is derived from an EMBL/GenBank/DDBJ whole genome shotgun (WGS) entry which is preliminary data.</text>
</comment>
<evidence type="ECO:0000313" key="5">
    <source>
        <dbReference type="Proteomes" id="UP000738402"/>
    </source>
</evidence>
<evidence type="ECO:0000313" key="3">
    <source>
        <dbReference type="EMBL" id="KAG7768888.1"/>
    </source>
</evidence>
<evidence type="ECO:0000313" key="2">
    <source>
        <dbReference type="EMBL" id="KAG7730378.1"/>
    </source>
</evidence>
<proteinExistence type="predicted"/>
<evidence type="ECO:0000256" key="1">
    <source>
        <dbReference type="SAM" id="MobiDB-lite"/>
    </source>
</evidence>
<dbReference type="Proteomes" id="UP000697297">
    <property type="component" value="Unassembled WGS sequence"/>
</dbReference>
<evidence type="ECO:0000313" key="4">
    <source>
        <dbReference type="Proteomes" id="UP000697297"/>
    </source>
</evidence>
<accession>A0AAN6D940</accession>
<dbReference type="EMBL" id="JAHLUN010000001">
    <property type="protein sequence ID" value="KAG7768888.1"/>
    <property type="molecule type" value="Genomic_DNA"/>
</dbReference>
<organism evidence="2 5">
    <name type="scientific">Ogataea haglerorum</name>
    <dbReference type="NCBI Taxonomy" id="1937702"/>
    <lineage>
        <taxon>Eukaryota</taxon>
        <taxon>Fungi</taxon>
        <taxon>Dikarya</taxon>
        <taxon>Ascomycota</taxon>
        <taxon>Saccharomycotina</taxon>
        <taxon>Pichiomycetes</taxon>
        <taxon>Pichiales</taxon>
        <taxon>Pichiaceae</taxon>
        <taxon>Ogataea</taxon>
    </lineage>
</organism>
<keyword evidence="4" id="KW-1185">Reference proteome</keyword>
<reference evidence="2 4" key="1">
    <citation type="journal article" date="2021" name="G3 (Bethesda)">
        <title>Genomic diversity, chromosomal rearrangements, and interspecies hybridization in the ogataea polymorpha species complex.</title>
        <authorList>
            <person name="Hanson S.J."/>
            <person name="Cinneide E.O."/>
            <person name="Salzberg L.I."/>
            <person name="Wolfe K.H."/>
            <person name="McGowan J."/>
            <person name="Fitzpatrick D.A."/>
            <person name="Matlin K."/>
        </authorList>
    </citation>
    <scope>NUCLEOTIDE SEQUENCE</scope>
    <source>
        <strain evidence="3">81-436-3</strain>
        <strain evidence="2">83-405-1</strain>
    </source>
</reference>
<feature type="compositionally biased region" description="Basic and acidic residues" evidence="1">
    <location>
        <begin position="93"/>
        <end position="103"/>
    </location>
</feature>
<protein>
    <submittedName>
        <fullName evidence="2">Uncharacterized protein</fullName>
    </submittedName>
</protein>
<dbReference type="EMBL" id="JAHLUH010000001">
    <property type="protein sequence ID" value="KAG7730378.1"/>
    <property type="molecule type" value="Genomic_DNA"/>
</dbReference>
<dbReference type="AlphaFoldDB" id="A0AAN6D940"/>